<organism evidence="2 3">
    <name type="scientific">Tenuibacillus multivorans</name>
    <dbReference type="NCBI Taxonomy" id="237069"/>
    <lineage>
        <taxon>Bacteria</taxon>
        <taxon>Bacillati</taxon>
        <taxon>Bacillota</taxon>
        <taxon>Bacilli</taxon>
        <taxon>Bacillales</taxon>
        <taxon>Bacillaceae</taxon>
        <taxon>Tenuibacillus</taxon>
    </lineage>
</organism>
<dbReference type="EMBL" id="FNIG01000004">
    <property type="protein sequence ID" value="SDN35587.1"/>
    <property type="molecule type" value="Genomic_DNA"/>
</dbReference>
<name>A0A1H0AQ38_9BACI</name>
<accession>A0A1H0AQ38</accession>
<dbReference type="Proteomes" id="UP000199334">
    <property type="component" value="Unassembled WGS sequence"/>
</dbReference>
<dbReference type="Gene3D" id="3.10.180.10">
    <property type="entry name" value="2,3-Dihydroxybiphenyl 1,2-Dioxygenase, domain 1"/>
    <property type="match status" value="1"/>
</dbReference>
<evidence type="ECO:0000313" key="3">
    <source>
        <dbReference type="Proteomes" id="UP000199334"/>
    </source>
</evidence>
<reference evidence="2 3" key="1">
    <citation type="submission" date="2016-10" db="EMBL/GenBank/DDBJ databases">
        <authorList>
            <person name="de Groot N.N."/>
        </authorList>
    </citation>
    <scope>NUCLEOTIDE SEQUENCE [LARGE SCALE GENOMIC DNA]</scope>
    <source>
        <strain evidence="2 3">CGMCC 1.3442</strain>
    </source>
</reference>
<keyword evidence="3" id="KW-1185">Reference proteome</keyword>
<dbReference type="STRING" id="237069.SAMN05216498_2029"/>
<gene>
    <name evidence="2" type="ORF">SAMN05216498_2029</name>
</gene>
<sequence length="136" mass="15438">MIVGMNPYFLFNGQGIEAVRFYEDVFGAEVKEFKTFADLPDSSEGDESLLLHANLKIADNDIMLSDADPDHPIEVGTHISVALVTNDQDETSDMFRKIRESEGEETMPLQETFFSPAYGKVKDKFGIEWQFMTMKE</sequence>
<evidence type="ECO:0000313" key="2">
    <source>
        <dbReference type="EMBL" id="SDN35587.1"/>
    </source>
</evidence>
<dbReference type="InterPro" id="IPR029068">
    <property type="entry name" value="Glyas_Bleomycin-R_OHBP_Dase"/>
</dbReference>
<evidence type="ECO:0000259" key="1">
    <source>
        <dbReference type="Pfam" id="PF06983"/>
    </source>
</evidence>
<dbReference type="InterPro" id="IPR028973">
    <property type="entry name" value="PhnB-like"/>
</dbReference>
<dbReference type="Pfam" id="PF06983">
    <property type="entry name" value="3-dmu-9_3-mt"/>
    <property type="match status" value="1"/>
</dbReference>
<dbReference type="SUPFAM" id="SSF54593">
    <property type="entry name" value="Glyoxalase/Bleomycin resistance protein/Dihydroxybiphenyl dioxygenase"/>
    <property type="match status" value="1"/>
</dbReference>
<dbReference type="OrthoDB" id="9795306at2"/>
<dbReference type="PANTHER" id="PTHR33990:SF1">
    <property type="entry name" value="PROTEIN YJDN"/>
    <property type="match status" value="1"/>
</dbReference>
<dbReference type="PANTHER" id="PTHR33990">
    <property type="entry name" value="PROTEIN YJDN-RELATED"/>
    <property type="match status" value="1"/>
</dbReference>
<feature type="domain" description="PhnB-like" evidence="1">
    <location>
        <begin position="7"/>
        <end position="131"/>
    </location>
</feature>
<dbReference type="AlphaFoldDB" id="A0A1H0AQ38"/>
<proteinExistence type="predicted"/>
<dbReference type="RefSeq" id="WP_093856488.1">
    <property type="nucleotide sequence ID" value="NZ_BJVZ01000016.1"/>
</dbReference>
<protein>
    <submittedName>
        <fullName evidence="2">PhnB protein</fullName>
    </submittedName>
</protein>
<dbReference type="CDD" id="cd06588">
    <property type="entry name" value="PhnB_like"/>
    <property type="match status" value="1"/>
</dbReference>